<evidence type="ECO:0000256" key="1">
    <source>
        <dbReference type="ARBA" id="ARBA00005495"/>
    </source>
</evidence>
<protein>
    <recommendedName>
        <fullName evidence="5">CENP-V/GFA domain-containing protein</fullName>
    </recommendedName>
</protein>
<organism evidence="6 7">
    <name type="scientific">Planoprotostelium fungivorum</name>
    <dbReference type="NCBI Taxonomy" id="1890364"/>
    <lineage>
        <taxon>Eukaryota</taxon>
        <taxon>Amoebozoa</taxon>
        <taxon>Evosea</taxon>
        <taxon>Variosea</taxon>
        <taxon>Cavosteliida</taxon>
        <taxon>Cavosteliaceae</taxon>
        <taxon>Planoprotostelium</taxon>
    </lineage>
</organism>
<reference evidence="6 7" key="1">
    <citation type="journal article" date="2018" name="Genome Biol. Evol.">
        <title>Multiple Roots of Fruiting Body Formation in Amoebozoa.</title>
        <authorList>
            <person name="Hillmann F."/>
            <person name="Forbes G."/>
            <person name="Novohradska S."/>
            <person name="Ferling I."/>
            <person name="Riege K."/>
            <person name="Groth M."/>
            <person name="Westermann M."/>
            <person name="Marz M."/>
            <person name="Spaller T."/>
            <person name="Winckler T."/>
            <person name="Schaap P."/>
            <person name="Glockner G."/>
        </authorList>
    </citation>
    <scope>NUCLEOTIDE SEQUENCE [LARGE SCALE GENOMIC DNA]</scope>
    <source>
        <strain evidence="6 7">Jena</strain>
    </source>
</reference>
<keyword evidence="3" id="KW-0862">Zinc</keyword>
<feature type="non-terminal residue" evidence="6">
    <location>
        <position position="1"/>
    </location>
</feature>
<dbReference type="GO" id="GO:0046872">
    <property type="term" value="F:metal ion binding"/>
    <property type="evidence" value="ECO:0007669"/>
    <property type="project" value="UniProtKB-KW"/>
</dbReference>
<evidence type="ECO:0000313" key="6">
    <source>
        <dbReference type="EMBL" id="PRP73320.1"/>
    </source>
</evidence>
<keyword evidence="2" id="KW-0479">Metal-binding</keyword>
<dbReference type="AlphaFoldDB" id="A0A2P6MNP2"/>
<evidence type="ECO:0000256" key="2">
    <source>
        <dbReference type="ARBA" id="ARBA00022723"/>
    </source>
</evidence>
<dbReference type="PANTHER" id="PTHR33337:SF40">
    <property type="entry name" value="CENP-V_GFA DOMAIN-CONTAINING PROTEIN-RELATED"/>
    <property type="match status" value="1"/>
</dbReference>
<dbReference type="PANTHER" id="PTHR33337">
    <property type="entry name" value="GFA DOMAIN-CONTAINING PROTEIN"/>
    <property type="match status" value="1"/>
</dbReference>
<comment type="similarity">
    <text evidence="1">Belongs to the Gfa family.</text>
</comment>
<dbReference type="Pfam" id="PF04828">
    <property type="entry name" value="GFA"/>
    <property type="match status" value="1"/>
</dbReference>
<dbReference type="SUPFAM" id="SSF51316">
    <property type="entry name" value="Mss4-like"/>
    <property type="match status" value="1"/>
</dbReference>
<dbReference type="InterPro" id="IPR006913">
    <property type="entry name" value="CENP-V/GFA"/>
</dbReference>
<evidence type="ECO:0000313" key="7">
    <source>
        <dbReference type="Proteomes" id="UP000241769"/>
    </source>
</evidence>
<comment type="caution">
    <text evidence="6">The sequence shown here is derived from an EMBL/GenBank/DDBJ whole genome shotgun (WGS) entry which is preliminary data.</text>
</comment>
<accession>A0A2P6MNP2</accession>
<dbReference type="Gene3D" id="3.90.1590.10">
    <property type="entry name" value="glutathione-dependent formaldehyde- activating enzyme (gfa)"/>
    <property type="match status" value="1"/>
</dbReference>
<dbReference type="EMBL" id="MDYQ01000630">
    <property type="protein sequence ID" value="PRP73320.1"/>
    <property type="molecule type" value="Genomic_DNA"/>
</dbReference>
<dbReference type="PROSITE" id="PS51891">
    <property type="entry name" value="CENP_V_GFA"/>
    <property type="match status" value="1"/>
</dbReference>
<dbReference type="Proteomes" id="UP000241769">
    <property type="component" value="Unassembled WGS sequence"/>
</dbReference>
<dbReference type="InParanoid" id="A0A2P6MNP2"/>
<dbReference type="GO" id="GO:0016846">
    <property type="term" value="F:carbon-sulfur lyase activity"/>
    <property type="evidence" value="ECO:0007669"/>
    <property type="project" value="InterPro"/>
</dbReference>
<evidence type="ECO:0000256" key="3">
    <source>
        <dbReference type="ARBA" id="ARBA00022833"/>
    </source>
</evidence>
<evidence type="ECO:0000256" key="4">
    <source>
        <dbReference type="ARBA" id="ARBA00023239"/>
    </source>
</evidence>
<feature type="domain" description="CENP-V/GFA" evidence="5">
    <location>
        <begin position="16"/>
        <end position="143"/>
    </location>
</feature>
<dbReference type="STRING" id="1890364.A0A2P6MNP2"/>
<sequence>SSGVKLSQQQRNKMPLSGHCLCGAVTYTAGEPVLVGYDHCDACQRQTGSTYSLVVVVKKETFQHKGPVKDFKKPGDSGKDVHRLFCTECGSPIAHFPDAAPDILAIKGGTLETSQKQALKPTHEIYTCDKLAFMTEKLEKPFEKMPQ</sequence>
<gene>
    <name evidence="6" type="ORF">PROFUN_16851</name>
</gene>
<name>A0A2P6MNP2_9EUKA</name>
<dbReference type="InterPro" id="IPR011057">
    <property type="entry name" value="Mss4-like_sf"/>
</dbReference>
<proteinExistence type="inferred from homology"/>
<keyword evidence="7" id="KW-1185">Reference proteome</keyword>
<dbReference type="OrthoDB" id="5320223at2759"/>
<keyword evidence="4" id="KW-0456">Lyase</keyword>
<evidence type="ECO:0000259" key="5">
    <source>
        <dbReference type="PROSITE" id="PS51891"/>
    </source>
</evidence>